<comment type="caution">
    <text evidence="1">The sequence shown here is derived from an EMBL/GenBank/DDBJ whole genome shotgun (WGS) entry which is preliminary data.</text>
</comment>
<reference evidence="1" key="2">
    <citation type="journal article" date="2021" name="Sci. Rep.">
        <title>The distribution of antibiotic resistance genes in chicken gut microbiota commensals.</title>
        <authorList>
            <person name="Juricova H."/>
            <person name="Matiasovicova J."/>
            <person name="Kubasova T."/>
            <person name="Cejkova D."/>
            <person name="Rychlik I."/>
        </authorList>
    </citation>
    <scope>NUCLEOTIDE SEQUENCE</scope>
    <source>
        <strain evidence="1">An559</strain>
    </source>
</reference>
<organism evidence="1 2">
    <name type="scientific">Merdimmobilis hominis</name>
    <dbReference type="NCBI Taxonomy" id="2897707"/>
    <lineage>
        <taxon>Bacteria</taxon>
        <taxon>Bacillati</taxon>
        <taxon>Bacillota</taxon>
        <taxon>Clostridia</taxon>
        <taxon>Eubacteriales</taxon>
        <taxon>Oscillospiraceae</taxon>
        <taxon>Merdimmobilis</taxon>
    </lineage>
</organism>
<name>A0A938X6H7_9FIRM</name>
<evidence type="ECO:0000313" key="2">
    <source>
        <dbReference type="Proteomes" id="UP000774750"/>
    </source>
</evidence>
<reference evidence="1" key="1">
    <citation type="submission" date="2020-08" db="EMBL/GenBank/DDBJ databases">
        <authorList>
            <person name="Cejkova D."/>
            <person name="Kubasova T."/>
            <person name="Jahodarova E."/>
            <person name="Rychlik I."/>
        </authorList>
    </citation>
    <scope>NUCLEOTIDE SEQUENCE</scope>
    <source>
        <strain evidence="1">An559</strain>
    </source>
</reference>
<evidence type="ECO:0000313" key="1">
    <source>
        <dbReference type="EMBL" id="MBM6919995.1"/>
    </source>
</evidence>
<gene>
    <name evidence="1" type="primary">spoVM</name>
    <name evidence="1" type="ORF">H6A12_02315</name>
</gene>
<keyword evidence="2" id="KW-1185">Reference proteome</keyword>
<sequence>MAAAQTHLRGRPIFMKVVVLKSPKFLAGILRLIFKIQKEDV</sequence>
<protein>
    <submittedName>
        <fullName evidence="1">Stage V sporulation protein SpoVM</fullName>
    </submittedName>
</protein>
<dbReference type="NCBIfam" id="NF033436">
    <property type="entry name" value="SpoVM_broad"/>
    <property type="match status" value="1"/>
</dbReference>
<dbReference type="AlphaFoldDB" id="A0A938X6H7"/>
<dbReference type="EMBL" id="JACJKY010000003">
    <property type="protein sequence ID" value="MBM6919995.1"/>
    <property type="molecule type" value="Genomic_DNA"/>
</dbReference>
<accession>A0A938X6H7</accession>
<proteinExistence type="predicted"/>
<dbReference type="Proteomes" id="UP000774750">
    <property type="component" value="Unassembled WGS sequence"/>
</dbReference>